<evidence type="ECO:0000313" key="1">
    <source>
        <dbReference type="EMBL" id="HIR46429.1"/>
    </source>
</evidence>
<sequence>MANATEMLMTHCCHCGHLISRSASGTRSIMRCPKCGAEIEVTVREKTVTVTLLRVKENAAQTN</sequence>
<dbReference type="EMBL" id="DVGZ01000022">
    <property type="protein sequence ID" value="HIR46429.1"/>
    <property type="molecule type" value="Genomic_DNA"/>
</dbReference>
<reference evidence="1" key="2">
    <citation type="journal article" date="2021" name="PeerJ">
        <title>Extensive microbial diversity within the chicken gut microbiome revealed by metagenomics and culture.</title>
        <authorList>
            <person name="Gilroy R."/>
            <person name="Ravi A."/>
            <person name="Getino M."/>
            <person name="Pursley I."/>
            <person name="Horton D.L."/>
            <person name="Alikhan N.F."/>
            <person name="Baker D."/>
            <person name="Gharbi K."/>
            <person name="Hall N."/>
            <person name="Watson M."/>
            <person name="Adriaenssens E.M."/>
            <person name="Foster-Nyarko E."/>
            <person name="Jarju S."/>
            <person name="Secka A."/>
            <person name="Antonio M."/>
            <person name="Oren A."/>
            <person name="Chaudhuri R.R."/>
            <person name="La Ragione R."/>
            <person name="Hildebrand F."/>
            <person name="Pallen M.J."/>
        </authorList>
    </citation>
    <scope>NUCLEOTIDE SEQUENCE</scope>
    <source>
        <strain evidence="1">ChiSxjej1B13-7958</strain>
    </source>
</reference>
<accession>A0A9D1AL43</accession>
<dbReference type="Gene3D" id="2.20.28.160">
    <property type="match status" value="1"/>
</dbReference>
<protein>
    <submittedName>
        <fullName evidence="1">Uncharacterized protein</fullName>
    </submittedName>
</protein>
<gene>
    <name evidence="1" type="ORF">IAB89_02040</name>
</gene>
<organism evidence="1 2">
    <name type="scientific">Candidatus Caccousia avicola</name>
    <dbReference type="NCBI Taxonomy" id="2840721"/>
    <lineage>
        <taxon>Bacteria</taxon>
        <taxon>Bacillati</taxon>
        <taxon>Bacillota</taxon>
        <taxon>Clostridia</taxon>
        <taxon>Eubacteriales</taxon>
        <taxon>Oscillospiraceae</taxon>
        <taxon>Oscillospiraceae incertae sedis</taxon>
        <taxon>Candidatus Caccousia</taxon>
    </lineage>
</organism>
<name>A0A9D1AL43_9FIRM</name>
<dbReference type="AlphaFoldDB" id="A0A9D1AL43"/>
<reference evidence="1" key="1">
    <citation type="submission" date="2020-10" db="EMBL/GenBank/DDBJ databases">
        <authorList>
            <person name="Gilroy R."/>
        </authorList>
    </citation>
    <scope>NUCLEOTIDE SEQUENCE</scope>
    <source>
        <strain evidence="1">ChiSxjej1B13-7958</strain>
    </source>
</reference>
<proteinExistence type="predicted"/>
<evidence type="ECO:0000313" key="2">
    <source>
        <dbReference type="Proteomes" id="UP000824242"/>
    </source>
</evidence>
<dbReference type="Proteomes" id="UP000824242">
    <property type="component" value="Unassembled WGS sequence"/>
</dbReference>
<comment type="caution">
    <text evidence="1">The sequence shown here is derived from an EMBL/GenBank/DDBJ whole genome shotgun (WGS) entry which is preliminary data.</text>
</comment>